<evidence type="ECO:0008006" key="3">
    <source>
        <dbReference type="Google" id="ProtNLM"/>
    </source>
</evidence>
<comment type="caution">
    <text evidence="1">The sequence shown here is derived from an EMBL/GenBank/DDBJ whole genome shotgun (WGS) entry which is preliminary data.</text>
</comment>
<dbReference type="Proteomes" id="UP001498398">
    <property type="component" value="Unassembled WGS sequence"/>
</dbReference>
<accession>A0ABR1JTN4</accession>
<dbReference type="InterPro" id="IPR032675">
    <property type="entry name" value="LRR_dom_sf"/>
</dbReference>
<dbReference type="Gene3D" id="3.80.10.10">
    <property type="entry name" value="Ribonuclease Inhibitor"/>
    <property type="match status" value="1"/>
</dbReference>
<keyword evidence="2" id="KW-1185">Reference proteome</keyword>
<gene>
    <name evidence="1" type="ORF">VKT23_005515</name>
</gene>
<sequence>MSTQTSCTILQPRPYASCSGRLLLLPLLSSKRTFDLPTELWVRVFELGAGGKQGTKFLWVLLTVSKRFKDIALPLFYSSIHISSLPNLSSFWKHLHIADTKWDSIRRSPYSAPGRWVQELDLRGLQFTSQPAALEFDGILTSLFPLIPFLSSLRINPSFLLSRRAIDALVESAVGGTGVLMLRKLEGLSYVPQIQAAQYLFGGIPEGHSEEPLVRLLRYCPYLEELEVIGRGLDPMELDFLNSTIPDVSNDLDSNVPGIAPLHLPALQNLTLLSHLHSSSLILTLLLTPLPSLKKLTITPYDDVPFPYSLSSQFILVHGSNLSTLSLLTPNSNEWPRRVHKSPNLRTILGACPQLRHLGLENPLPEVEMPPLETQNQTHPLEILSLPRPSPTSYTILTMVLPILPNLCAVRARDVRWLRKGMGLRAMEAGVQGEMREWRRKLARRGIRVVDGEWKDAEE</sequence>
<protein>
    <recommendedName>
        <fullName evidence="3">F-box domain-containing protein</fullName>
    </recommendedName>
</protein>
<organism evidence="1 2">
    <name type="scientific">Marasmiellus scandens</name>
    <dbReference type="NCBI Taxonomy" id="2682957"/>
    <lineage>
        <taxon>Eukaryota</taxon>
        <taxon>Fungi</taxon>
        <taxon>Dikarya</taxon>
        <taxon>Basidiomycota</taxon>
        <taxon>Agaricomycotina</taxon>
        <taxon>Agaricomycetes</taxon>
        <taxon>Agaricomycetidae</taxon>
        <taxon>Agaricales</taxon>
        <taxon>Marasmiineae</taxon>
        <taxon>Omphalotaceae</taxon>
        <taxon>Marasmiellus</taxon>
    </lineage>
</organism>
<proteinExistence type="predicted"/>
<name>A0ABR1JTN4_9AGAR</name>
<dbReference type="EMBL" id="JBANRG010000006">
    <property type="protein sequence ID" value="KAK7465541.1"/>
    <property type="molecule type" value="Genomic_DNA"/>
</dbReference>
<evidence type="ECO:0000313" key="1">
    <source>
        <dbReference type="EMBL" id="KAK7465541.1"/>
    </source>
</evidence>
<evidence type="ECO:0000313" key="2">
    <source>
        <dbReference type="Proteomes" id="UP001498398"/>
    </source>
</evidence>
<reference evidence="1 2" key="1">
    <citation type="submission" date="2024-01" db="EMBL/GenBank/DDBJ databases">
        <title>A draft genome for the cacao thread blight pathogen Marasmiellus scandens.</title>
        <authorList>
            <person name="Baruah I.K."/>
            <person name="Leung J."/>
            <person name="Bukari Y."/>
            <person name="Amoako-Attah I."/>
            <person name="Meinhardt L.W."/>
            <person name="Bailey B.A."/>
            <person name="Cohen S.P."/>
        </authorList>
    </citation>
    <scope>NUCLEOTIDE SEQUENCE [LARGE SCALE GENOMIC DNA]</scope>
    <source>
        <strain evidence="1 2">GH-19</strain>
    </source>
</reference>